<proteinExistence type="predicted"/>
<dbReference type="EMBL" id="PPHD01044357">
    <property type="protein sequence ID" value="POI24025.1"/>
    <property type="molecule type" value="Genomic_DNA"/>
</dbReference>
<name>A0A2P4SIU0_BAMTH</name>
<dbReference type="GO" id="GO:0005634">
    <property type="term" value="C:nucleus"/>
    <property type="evidence" value="ECO:0007669"/>
    <property type="project" value="InterPro"/>
</dbReference>
<evidence type="ECO:0000313" key="3">
    <source>
        <dbReference type="Proteomes" id="UP000237246"/>
    </source>
</evidence>
<evidence type="ECO:0000256" key="1">
    <source>
        <dbReference type="SAM" id="MobiDB-lite"/>
    </source>
</evidence>
<dbReference type="PRINTS" id="PR00544">
    <property type="entry name" value="PROGESTRONER"/>
</dbReference>
<feature type="compositionally biased region" description="Acidic residues" evidence="1">
    <location>
        <begin position="48"/>
        <end position="74"/>
    </location>
</feature>
<feature type="region of interest" description="Disordered" evidence="1">
    <location>
        <begin position="1"/>
        <end position="89"/>
    </location>
</feature>
<feature type="compositionally biased region" description="Basic and acidic residues" evidence="1">
    <location>
        <begin position="1"/>
        <end position="10"/>
    </location>
</feature>
<keyword evidence="3" id="KW-1185">Reference proteome</keyword>
<protein>
    <recommendedName>
        <fullName evidence="4">Progesterone receptor</fullName>
    </recommendedName>
</protein>
<reference evidence="2 3" key="1">
    <citation type="submission" date="2018-01" db="EMBL/GenBank/DDBJ databases">
        <title>Comparison of the Chinese Bamboo Partridge and Red Junglefowl genome sequences highlights the importance of demography in genome evolution.</title>
        <authorList>
            <person name="Tiley G.P."/>
            <person name="Kimball R.T."/>
            <person name="Braun E.L."/>
            <person name="Burleigh J.G."/>
        </authorList>
    </citation>
    <scope>NUCLEOTIDE SEQUENCE [LARGE SCALE GENOMIC DNA]</scope>
    <source>
        <strain evidence="2">RTK389</strain>
        <tissue evidence="2">Blood</tissue>
    </source>
</reference>
<evidence type="ECO:0008006" key="4">
    <source>
        <dbReference type="Google" id="ProtNLM"/>
    </source>
</evidence>
<evidence type="ECO:0000313" key="2">
    <source>
        <dbReference type="EMBL" id="POI24025.1"/>
    </source>
</evidence>
<dbReference type="GO" id="GO:0005496">
    <property type="term" value="F:steroid binding"/>
    <property type="evidence" value="ECO:0007669"/>
    <property type="project" value="InterPro"/>
</dbReference>
<feature type="compositionally biased region" description="Pro residues" evidence="1">
    <location>
        <begin position="133"/>
        <end position="146"/>
    </location>
</feature>
<feature type="compositionally biased region" description="Low complexity" evidence="1">
    <location>
        <begin position="195"/>
        <end position="207"/>
    </location>
</feature>
<organism evidence="2 3">
    <name type="scientific">Bambusicola thoracicus</name>
    <name type="common">Chinese bamboo-partridge</name>
    <name type="synonym">Perdix thoracica</name>
    <dbReference type="NCBI Taxonomy" id="9083"/>
    <lineage>
        <taxon>Eukaryota</taxon>
        <taxon>Metazoa</taxon>
        <taxon>Chordata</taxon>
        <taxon>Craniata</taxon>
        <taxon>Vertebrata</taxon>
        <taxon>Euteleostomi</taxon>
        <taxon>Archelosauria</taxon>
        <taxon>Archosauria</taxon>
        <taxon>Dinosauria</taxon>
        <taxon>Saurischia</taxon>
        <taxon>Theropoda</taxon>
        <taxon>Coelurosauria</taxon>
        <taxon>Aves</taxon>
        <taxon>Neognathae</taxon>
        <taxon>Galloanserae</taxon>
        <taxon>Galliformes</taxon>
        <taxon>Phasianidae</taxon>
        <taxon>Perdicinae</taxon>
        <taxon>Bambusicola</taxon>
    </lineage>
</organism>
<feature type="region of interest" description="Disordered" evidence="1">
    <location>
        <begin position="117"/>
        <end position="207"/>
    </location>
</feature>
<dbReference type="OrthoDB" id="8580220at2759"/>
<comment type="caution">
    <text evidence="2">The sequence shown here is derived from an EMBL/GenBank/DDBJ whole genome shotgun (WGS) entry which is preliminary data.</text>
</comment>
<dbReference type="GO" id="GO:0003677">
    <property type="term" value="F:DNA binding"/>
    <property type="evidence" value="ECO:0007669"/>
    <property type="project" value="InterPro"/>
</dbReference>
<dbReference type="GO" id="GO:0003707">
    <property type="term" value="F:nuclear steroid receptor activity"/>
    <property type="evidence" value="ECO:0007669"/>
    <property type="project" value="InterPro"/>
</dbReference>
<dbReference type="InterPro" id="IPR000128">
    <property type="entry name" value="Progest_rcpt"/>
</dbReference>
<dbReference type="Proteomes" id="UP000237246">
    <property type="component" value="Unassembled WGS sequence"/>
</dbReference>
<feature type="compositionally biased region" description="Basic and acidic residues" evidence="1">
    <location>
        <begin position="177"/>
        <end position="189"/>
    </location>
</feature>
<dbReference type="Pfam" id="PF02161">
    <property type="entry name" value="Prog_receptor"/>
    <property type="match status" value="1"/>
</dbReference>
<dbReference type="AlphaFoldDB" id="A0A2P4SIU0"/>
<accession>A0A2P4SIU0</accession>
<sequence>MTEVKSKEPRAPSSARDGAVLLQAPPSRGEAEGIDVALDGLLYPRSSDEEEEDEEEEEEEPQQQEEEEEKEEDRDCPSYRPGSGSLSKDCLDSVLDTFLAPAAHAAPWSLFGPEVPVAPMSRGPEQKAVDPGPGAPGPSQPRPGAPLWPGADPLNVAVKARPGGEVSSESRASGLPRAEERGFPERDAGPGEGGLAPTAAASPAAVEPGAEQDYLHVPILPLNSAFLASRTRQLLDVEAAYEGSAFGPRSSPSAPAADLAEYGYPPPDGKEVPFAYGEFQSALKIKEEGVGLPAAPPPFLGAKAAPADFAQPPRAGQEPSLECVLYKAEPPLLPGAYGPPAAPDSLPSTSAAPPGLYSPLGLNGHHQALGFPAAVLKEGLPQLCPPYLGYVR</sequence>
<gene>
    <name evidence="2" type="ORF">CIB84_012227</name>
</gene>